<proteinExistence type="predicted"/>
<organism evidence="1 2">
    <name type="scientific">Mycena alexandri</name>
    <dbReference type="NCBI Taxonomy" id="1745969"/>
    <lineage>
        <taxon>Eukaryota</taxon>
        <taxon>Fungi</taxon>
        <taxon>Dikarya</taxon>
        <taxon>Basidiomycota</taxon>
        <taxon>Agaricomycotina</taxon>
        <taxon>Agaricomycetes</taxon>
        <taxon>Agaricomycetidae</taxon>
        <taxon>Agaricales</taxon>
        <taxon>Marasmiineae</taxon>
        <taxon>Mycenaceae</taxon>
        <taxon>Mycena</taxon>
    </lineage>
</organism>
<evidence type="ECO:0000313" key="1">
    <source>
        <dbReference type="EMBL" id="KAJ7018789.1"/>
    </source>
</evidence>
<dbReference type="EMBL" id="JARJCM010000321">
    <property type="protein sequence ID" value="KAJ7018789.1"/>
    <property type="molecule type" value="Genomic_DNA"/>
</dbReference>
<dbReference type="AlphaFoldDB" id="A0AAD6WS03"/>
<name>A0AAD6WS03_9AGAR</name>
<gene>
    <name evidence="1" type="ORF">C8F04DRAFT_1277106</name>
</gene>
<accession>A0AAD6WS03</accession>
<dbReference type="Proteomes" id="UP001218188">
    <property type="component" value="Unassembled WGS sequence"/>
</dbReference>
<evidence type="ECO:0000313" key="2">
    <source>
        <dbReference type="Proteomes" id="UP001218188"/>
    </source>
</evidence>
<sequence length="260" mass="30086">MATLHPGERYESLNDALANFEGLVSLDYDCACHCNHSDDQTNLAKNAMIILPFGPVPDQPSVESTTAPKRKAATEVTINTAESFLRMGLEIQQQQRLLKYRYRVHPDPEPHLYVRLHNARVAIEERLVEFRHLQQFYMPQLESLLPWDVRRIFYDYHEGENVALFLPSELLDRQQRNDSCVPGLAELEAGLRDIEVQDAQYQIDLLTIKVSASARILKKTVADLKSRDKHQSYLNKARDRRVLWRSKQKYAEEAAEILRS</sequence>
<reference evidence="1" key="1">
    <citation type="submission" date="2023-03" db="EMBL/GenBank/DDBJ databases">
        <title>Massive genome expansion in bonnet fungi (Mycena s.s.) driven by repeated elements and novel gene families across ecological guilds.</title>
        <authorList>
            <consortium name="Lawrence Berkeley National Laboratory"/>
            <person name="Harder C.B."/>
            <person name="Miyauchi S."/>
            <person name="Viragh M."/>
            <person name="Kuo A."/>
            <person name="Thoen E."/>
            <person name="Andreopoulos B."/>
            <person name="Lu D."/>
            <person name="Skrede I."/>
            <person name="Drula E."/>
            <person name="Henrissat B."/>
            <person name="Morin E."/>
            <person name="Kohler A."/>
            <person name="Barry K."/>
            <person name="LaButti K."/>
            <person name="Morin E."/>
            <person name="Salamov A."/>
            <person name="Lipzen A."/>
            <person name="Mereny Z."/>
            <person name="Hegedus B."/>
            <person name="Baldrian P."/>
            <person name="Stursova M."/>
            <person name="Weitz H."/>
            <person name="Taylor A."/>
            <person name="Grigoriev I.V."/>
            <person name="Nagy L.G."/>
            <person name="Martin F."/>
            <person name="Kauserud H."/>
        </authorList>
    </citation>
    <scope>NUCLEOTIDE SEQUENCE</scope>
    <source>
        <strain evidence="1">CBHHK200</strain>
    </source>
</reference>
<comment type="caution">
    <text evidence="1">The sequence shown here is derived from an EMBL/GenBank/DDBJ whole genome shotgun (WGS) entry which is preliminary data.</text>
</comment>
<keyword evidence="2" id="KW-1185">Reference proteome</keyword>
<protein>
    <submittedName>
        <fullName evidence="1">Uncharacterized protein</fullName>
    </submittedName>
</protein>